<evidence type="ECO:0000313" key="3">
    <source>
        <dbReference type="Proteomes" id="UP000321353"/>
    </source>
</evidence>
<gene>
    <name evidence="2" type="ORF">Mal15_62010</name>
</gene>
<dbReference type="KEGG" id="smam:Mal15_62010"/>
<feature type="region of interest" description="Disordered" evidence="1">
    <location>
        <begin position="1"/>
        <end position="20"/>
    </location>
</feature>
<dbReference type="Proteomes" id="UP000321353">
    <property type="component" value="Chromosome"/>
</dbReference>
<sequence length="304" mass="32180">MLKRIDSEDPTAPSSSGGWEKTRGCSAVVGLLIALCVIGCSSEGDQSATANRRGDAGVAVNAYSGPAVSDFAIWRPFVELGEFEIAPDRIRSTAFAVRLDGEDRPVVMIPLHPALQLLEPVVDREAAQSARSGIRKTMIAEAFGAETEMRRLDKVVDLEAPSVLVGDSLTHDLLIVSPGATARRLRPLTLAANPARVGDVVWMATAVYRGAPASQVGHPATVTRIDDDGRMAYRFLNESLSLYATDGAPLLDDAGHVVGVHLGPTVDEDTVGEEPDEAVTGFGVTASEVRAAWGREVPGAEEKN</sequence>
<accession>A0A5B9MSW1</accession>
<reference evidence="2 3" key="1">
    <citation type="submission" date="2019-02" db="EMBL/GenBank/DDBJ databases">
        <title>Planctomycetal bacteria perform biofilm scaping via a novel small molecule.</title>
        <authorList>
            <person name="Jeske O."/>
            <person name="Boedeker C."/>
            <person name="Wiegand S."/>
            <person name="Breitling P."/>
            <person name="Kallscheuer N."/>
            <person name="Jogler M."/>
            <person name="Rohde M."/>
            <person name="Petersen J."/>
            <person name="Medema M.H."/>
            <person name="Surup F."/>
            <person name="Jogler C."/>
        </authorList>
    </citation>
    <scope>NUCLEOTIDE SEQUENCE [LARGE SCALE GENOMIC DNA]</scope>
    <source>
        <strain evidence="2 3">Mal15</strain>
    </source>
</reference>
<evidence type="ECO:0000313" key="2">
    <source>
        <dbReference type="EMBL" id="QEG02118.1"/>
    </source>
</evidence>
<keyword evidence="3" id="KW-1185">Reference proteome</keyword>
<dbReference type="InterPro" id="IPR009003">
    <property type="entry name" value="Peptidase_S1_PA"/>
</dbReference>
<dbReference type="RefSeq" id="WP_147871095.1">
    <property type="nucleotide sequence ID" value="NZ_CP036264.1"/>
</dbReference>
<protein>
    <recommendedName>
        <fullName evidence="4">Trypsin</fullName>
    </recommendedName>
</protein>
<dbReference type="SUPFAM" id="SSF50494">
    <property type="entry name" value="Trypsin-like serine proteases"/>
    <property type="match status" value="1"/>
</dbReference>
<dbReference type="EMBL" id="CP036264">
    <property type="protein sequence ID" value="QEG02118.1"/>
    <property type="molecule type" value="Genomic_DNA"/>
</dbReference>
<organism evidence="2 3">
    <name type="scientific">Stieleria maiorica</name>
    <dbReference type="NCBI Taxonomy" id="2795974"/>
    <lineage>
        <taxon>Bacteria</taxon>
        <taxon>Pseudomonadati</taxon>
        <taxon>Planctomycetota</taxon>
        <taxon>Planctomycetia</taxon>
        <taxon>Pirellulales</taxon>
        <taxon>Pirellulaceae</taxon>
        <taxon>Stieleria</taxon>
    </lineage>
</organism>
<proteinExistence type="predicted"/>
<evidence type="ECO:0000256" key="1">
    <source>
        <dbReference type="SAM" id="MobiDB-lite"/>
    </source>
</evidence>
<dbReference type="AlphaFoldDB" id="A0A5B9MSW1"/>
<evidence type="ECO:0008006" key="4">
    <source>
        <dbReference type="Google" id="ProtNLM"/>
    </source>
</evidence>
<name>A0A5B9MSW1_9BACT</name>